<comment type="caution">
    <text evidence="2">The sequence shown here is derived from an EMBL/GenBank/DDBJ whole genome shotgun (WGS) entry which is preliminary data.</text>
</comment>
<feature type="compositionally biased region" description="Low complexity" evidence="1">
    <location>
        <begin position="68"/>
        <end position="83"/>
    </location>
</feature>
<name>A0A8J8NRH8_HALGN</name>
<evidence type="ECO:0000256" key="1">
    <source>
        <dbReference type="SAM" id="MobiDB-lite"/>
    </source>
</evidence>
<feature type="region of interest" description="Disordered" evidence="1">
    <location>
        <begin position="59"/>
        <end position="83"/>
    </location>
</feature>
<organism evidence="2 3">
    <name type="scientific">Halteria grandinella</name>
    <dbReference type="NCBI Taxonomy" id="5974"/>
    <lineage>
        <taxon>Eukaryota</taxon>
        <taxon>Sar</taxon>
        <taxon>Alveolata</taxon>
        <taxon>Ciliophora</taxon>
        <taxon>Intramacronucleata</taxon>
        <taxon>Spirotrichea</taxon>
        <taxon>Stichotrichia</taxon>
        <taxon>Sporadotrichida</taxon>
        <taxon>Halteriidae</taxon>
        <taxon>Halteria</taxon>
    </lineage>
</organism>
<evidence type="ECO:0000313" key="3">
    <source>
        <dbReference type="Proteomes" id="UP000785679"/>
    </source>
</evidence>
<keyword evidence="3" id="KW-1185">Reference proteome</keyword>
<dbReference type="Proteomes" id="UP000785679">
    <property type="component" value="Unassembled WGS sequence"/>
</dbReference>
<protein>
    <submittedName>
        <fullName evidence="2">Uncharacterized protein</fullName>
    </submittedName>
</protein>
<dbReference type="AlphaFoldDB" id="A0A8J8NRH8"/>
<reference evidence="2" key="1">
    <citation type="submission" date="2019-06" db="EMBL/GenBank/DDBJ databases">
        <authorList>
            <person name="Zheng W."/>
        </authorList>
    </citation>
    <scope>NUCLEOTIDE SEQUENCE</scope>
    <source>
        <strain evidence="2">QDHG01</strain>
    </source>
</reference>
<sequence length="475" mass="54359">MHRKQILQYNMAQNQAFQIPSSYAFANYEQMFQPLQIGNPQGQAYPLNYSQRQQEEDNIMGGGQNLMSSPSNNYQPQQLQQQQQQNLSQFIATQPTPQIIPTQRMQFLRDQQANGIIHSGGLVKDPSQKSIEQNAYGGSPFDYRLEAPRKQTNVDILAKQLQSMPQEDQIQKYMQLIIREHELQTNRMSRDTSPAPANTQQYQHVRNQSHDNSYIQNQSTLIKSNTPLYMQAPYYYPSQPLDLNSGRGQPSPLKVGSQILLEKKDLANLRLKTQDIDGAQPRNLNILKGRRHKDFFNEYKDLNEIYNKIGYQQLNDPLHHEAIDHYTDSEVRNHAKSSTRISNSPAPSYSYPHGYNQFAGVTNLTKPTDSQLSNYKQLDHETRESLNQRKREALFNGGAGQIKPQFIAFDKGNRLIELANGGRPGNLMKMPNPAASGAGPQTSNNQEYGKYVNNPAPIPEWIQQGHRKIQFQFQR</sequence>
<proteinExistence type="predicted"/>
<gene>
    <name evidence="2" type="ORF">FGO68_gene11239</name>
</gene>
<dbReference type="EMBL" id="RRYP01009558">
    <property type="protein sequence ID" value="TNV78984.1"/>
    <property type="molecule type" value="Genomic_DNA"/>
</dbReference>
<accession>A0A8J8NRH8</accession>
<evidence type="ECO:0000313" key="2">
    <source>
        <dbReference type="EMBL" id="TNV78984.1"/>
    </source>
</evidence>